<dbReference type="SUPFAM" id="SSF52980">
    <property type="entry name" value="Restriction endonuclease-like"/>
    <property type="match status" value="1"/>
</dbReference>
<dbReference type="CDD" id="cd06260">
    <property type="entry name" value="DUF820-like"/>
    <property type="match status" value="1"/>
</dbReference>
<sequence>MENLTFALRQAVPGGFEAEREMTVRLDKKSRPEPDILVSSAAYDPDRTWCAPEELTLVVEVVSEESADRDRSLKPFKYAQAGIPHFWRIEDEGGAPTVHAYELDAMTGSYVATGIHRARLKLAVPFPLDLDLHALVPWHPAHHARPGLRAPIATRTVLALTWRTAERPLPGRLGGQVAAVRPSSRPARDLRPWGRDLWAWLAGAVPC</sequence>
<dbReference type="InterPro" id="IPR008538">
    <property type="entry name" value="Uma2"/>
</dbReference>
<evidence type="ECO:0000313" key="2">
    <source>
        <dbReference type="EMBL" id="SER38614.1"/>
    </source>
</evidence>
<dbReference type="STRING" id="943816.AN217_08970"/>
<dbReference type="InterPro" id="IPR011335">
    <property type="entry name" value="Restrct_endonuc-II-like"/>
</dbReference>
<protein>
    <submittedName>
        <fullName evidence="2">Putative restriction endonuclease</fullName>
    </submittedName>
</protein>
<dbReference type="PANTHER" id="PTHR35400">
    <property type="entry name" value="SLR1083 PROTEIN"/>
    <property type="match status" value="1"/>
</dbReference>
<dbReference type="AlphaFoldDB" id="A0A1H9NRF0"/>
<keyword evidence="2" id="KW-0540">Nuclease</keyword>
<keyword evidence="2" id="KW-0255">Endonuclease</keyword>
<evidence type="ECO:0000259" key="1">
    <source>
        <dbReference type="Pfam" id="PF05685"/>
    </source>
</evidence>
<proteinExistence type="predicted"/>
<dbReference type="Gene3D" id="3.90.1570.10">
    <property type="entry name" value="tt1808, chain A"/>
    <property type="match status" value="1"/>
</dbReference>
<dbReference type="Pfam" id="PF05685">
    <property type="entry name" value="Uma2"/>
    <property type="match status" value="1"/>
</dbReference>
<dbReference type="InterPro" id="IPR012296">
    <property type="entry name" value="Nuclease_put_TT1808"/>
</dbReference>
<dbReference type="PANTHER" id="PTHR35400:SF3">
    <property type="entry name" value="SLL1072 PROTEIN"/>
    <property type="match status" value="1"/>
</dbReference>
<keyword evidence="3" id="KW-1185">Reference proteome</keyword>
<reference evidence="3" key="1">
    <citation type="submission" date="2016-10" db="EMBL/GenBank/DDBJ databases">
        <authorList>
            <person name="Varghese N."/>
            <person name="Submissions S."/>
        </authorList>
    </citation>
    <scope>NUCLEOTIDE SEQUENCE [LARGE SCALE GENOMIC DNA]</scope>
    <source>
        <strain evidence="3">CGMCC 4.6825</strain>
    </source>
</reference>
<dbReference type="EMBL" id="FOGO01000001">
    <property type="protein sequence ID" value="SER38614.1"/>
    <property type="molecule type" value="Genomic_DNA"/>
</dbReference>
<dbReference type="GO" id="GO:0004519">
    <property type="term" value="F:endonuclease activity"/>
    <property type="evidence" value="ECO:0007669"/>
    <property type="project" value="UniProtKB-KW"/>
</dbReference>
<dbReference type="Proteomes" id="UP000182841">
    <property type="component" value="Unassembled WGS sequence"/>
</dbReference>
<accession>A0A1H9NRF0</accession>
<keyword evidence="2" id="KW-0378">Hydrolase</keyword>
<gene>
    <name evidence="2" type="ORF">SAMN05421870_101612</name>
</gene>
<name>A0A1H9NRF0_9ACTN</name>
<organism evidence="2 3">
    <name type="scientific">Streptomyces qinglanensis</name>
    <dbReference type="NCBI Taxonomy" id="943816"/>
    <lineage>
        <taxon>Bacteria</taxon>
        <taxon>Bacillati</taxon>
        <taxon>Actinomycetota</taxon>
        <taxon>Actinomycetes</taxon>
        <taxon>Kitasatosporales</taxon>
        <taxon>Streptomycetaceae</taxon>
        <taxon>Streptomyces</taxon>
    </lineage>
</organism>
<feature type="domain" description="Putative restriction endonuclease" evidence="1">
    <location>
        <begin position="3"/>
        <end position="127"/>
    </location>
</feature>
<evidence type="ECO:0000313" key="3">
    <source>
        <dbReference type="Proteomes" id="UP000182841"/>
    </source>
</evidence>